<dbReference type="AlphaFoldDB" id="A0A6L2QBK0"/>
<feature type="coiled-coil region" evidence="1">
    <location>
        <begin position="3"/>
        <end position="41"/>
    </location>
</feature>
<keyword evidence="4" id="KW-1185">Reference proteome</keyword>
<organism evidence="3 4">
    <name type="scientific">Coptotermes formosanus</name>
    <name type="common">Formosan subterranean termite</name>
    <dbReference type="NCBI Taxonomy" id="36987"/>
    <lineage>
        <taxon>Eukaryota</taxon>
        <taxon>Metazoa</taxon>
        <taxon>Ecdysozoa</taxon>
        <taxon>Arthropoda</taxon>
        <taxon>Hexapoda</taxon>
        <taxon>Insecta</taxon>
        <taxon>Pterygota</taxon>
        <taxon>Neoptera</taxon>
        <taxon>Polyneoptera</taxon>
        <taxon>Dictyoptera</taxon>
        <taxon>Blattodea</taxon>
        <taxon>Blattoidea</taxon>
        <taxon>Termitoidae</taxon>
        <taxon>Rhinotermitidae</taxon>
        <taxon>Coptotermes</taxon>
    </lineage>
</organism>
<evidence type="ECO:0000256" key="1">
    <source>
        <dbReference type="SAM" id="Coils"/>
    </source>
</evidence>
<feature type="compositionally biased region" description="Polar residues" evidence="2">
    <location>
        <begin position="1109"/>
        <end position="1127"/>
    </location>
</feature>
<gene>
    <name evidence="3" type="ORF">Cfor_01949</name>
</gene>
<dbReference type="EMBL" id="BLKM01002111">
    <property type="protein sequence ID" value="GFG40468.1"/>
    <property type="molecule type" value="Genomic_DNA"/>
</dbReference>
<name>A0A6L2QBK0_COPFO</name>
<reference evidence="4" key="1">
    <citation type="submission" date="2020-01" db="EMBL/GenBank/DDBJ databases">
        <title>Draft genome sequence of the Termite Coptotermes fromosanus.</title>
        <authorList>
            <person name="Itakura S."/>
            <person name="Yosikawa Y."/>
            <person name="Umezawa K."/>
        </authorList>
    </citation>
    <scope>NUCLEOTIDE SEQUENCE [LARGE SCALE GENOMIC DNA]</scope>
</reference>
<protein>
    <submittedName>
        <fullName evidence="3">Uncharacterized protein</fullName>
    </submittedName>
</protein>
<evidence type="ECO:0000313" key="3">
    <source>
        <dbReference type="EMBL" id="GFG40468.1"/>
    </source>
</evidence>
<feature type="region of interest" description="Disordered" evidence="2">
    <location>
        <begin position="872"/>
        <end position="907"/>
    </location>
</feature>
<keyword evidence="1" id="KW-0175">Coiled coil</keyword>
<sequence length="1127" mass="128390">NYLEVENNKLKEELCKLETKNEDLRQKVNAVVARNQFLLEEKAALCARNSVDTEILEDHSEKWKQLYETCVEKLHLLSSCKPSVDSEVQTRHTEGEGFRDEEDVLNAVHLLNAEYSKVQSLLLKHNEKLESVLNKLLEILRGPCSKQIPHSESGMETGTAYTAVKQLEELTLPTSELKDQCQQLQQRLEDLRMKSETLKHSLFTGSEEASVTEDKLRKENMSLKQEITSLLGGNSRELWCELKDENAKLKEQIGILLGHIRQEEEREVMMKSDQRNGIQAENTELMKHVAELKDHTRKTVDCCDKGTVTDITMFKFGKNVGLNEEGELGHRAGRNLLEQKTVTGPMVWEQSPDHAQELFLELRSENIKLQRQIQSLVQHIKHKEDMISKETMTVTMQPSDELLVENMKLKQQITLLMENIKENSVTEQEIMGELLTYELPEQCRDLVNKFKIENTKLTDQLPLFEVHLKTKDAKEDRETMTDTLEWKQGQKYEDENMKTDILLSENKIRQCNKELNNSGTYFGIVLEENEVGGATCCVSTLCTPMSDKYCSNDAFIKHQNVQKAFDEKLTDQKEVIVDEMLAENRELKGQLASVRLELEKFHIKTMVHEVQSLKTNVHTVQTMTDPDIELVHVSMENAALRGQLQELTAEYKKKSEDLGRTLVLLRETREASSFLLKEAQDANAHENTLLKKEFEEMKQKLKNQEEEIYKSRTGGTQEHHRAKITDLCNLLDYLRKENIDLQAQLKKMLTEKEHKEEDEYGCHNLQQTQETSKYESVGNCDYSVATNKNLDSLALLISMGYPVSLEETQHSKTGGIKANNIDTLDMAVPSQNASAPTITNTAVANRDEPKFSVRTDGLCKSEQNFSDISLLNKAKQNSPNGESTSQIPVHLHRKKQDLEDTESTKLPVGRYRGSSLQLTSVGSKGQETGCRIFKNKSKNPSLVSHGKVESDHVPSKQTQAVYVPKLQPAVAQGSGMMVKHQQLDKENGSSISDVMLDMTCCQNQMLYGLLSENMDSDLASLTKEPAVRANFRSYRDAATNTTPSIQNRELQRELQLEKDKCRKYQQNVKKLKSDVQFLKNKLGESRKQGTIESNLALKQNNTNNNSLLTGMQSPSHYDTNMTELQTQ</sequence>
<dbReference type="OrthoDB" id="6622569at2759"/>
<dbReference type="InParanoid" id="A0A6L2QBK0"/>
<evidence type="ECO:0000313" key="4">
    <source>
        <dbReference type="Proteomes" id="UP000502823"/>
    </source>
</evidence>
<proteinExistence type="predicted"/>
<feature type="compositionally biased region" description="Polar residues" evidence="2">
    <location>
        <begin position="872"/>
        <end position="887"/>
    </location>
</feature>
<comment type="caution">
    <text evidence="3">The sequence shown here is derived from an EMBL/GenBank/DDBJ whole genome shotgun (WGS) entry which is preliminary data.</text>
</comment>
<accession>A0A6L2QBK0</accession>
<feature type="coiled-coil region" evidence="1">
    <location>
        <begin position="630"/>
        <end position="657"/>
    </location>
</feature>
<feature type="coiled-coil region" evidence="1">
    <location>
        <begin position="687"/>
        <end position="758"/>
    </location>
</feature>
<evidence type="ECO:0000256" key="2">
    <source>
        <dbReference type="SAM" id="MobiDB-lite"/>
    </source>
</evidence>
<feature type="region of interest" description="Disordered" evidence="2">
    <location>
        <begin position="1103"/>
        <end position="1127"/>
    </location>
</feature>
<dbReference type="PANTHER" id="PTHR45615">
    <property type="entry name" value="MYOSIN HEAVY CHAIN, NON-MUSCLE"/>
    <property type="match status" value="1"/>
</dbReference>
<feature type="coiled-coil region" evidence="1">
    <location>
        <begin position="1047"/>
        <end position="1088"/>
    </location>
</feature>
<dbReference type="Proteomes" id="UP000502823">
    <property type="component" value="Unassembled WGS sequence"/>
</dbReference>
<feature type="non-terminal residue" evidence="3">
    <location>
        <position position="1127"/>
    </location>
</feature>
<dbReference type="PANTHER" id="PTHR45615:SF80">
    <property type="entry name" value="GRIP DOMAIN-CONTAINING PROTEIN"/>
    <property type="match status" value="1"/>
</dbReference>
<feature type="non-terminal residue" evidence="3">
    <location>
        <position position="1"/>
    </location>
</feature>
<feature type="coiled-coil region" evidence="1">
    <location>
        <begin position="174"/>
        <end position="226"/>
    </location>
</feature>